<reference evidence="2" key="1">
    <citation type="submission" date="2023-06" db="EMBL/GenBank/DDBJ databases">
        <title>Genome-scale phylogeny and comparative genomics of the fungal order Sordariales.</title>
        <authorList>
            <consortium name="Lawrence Berkeley National Laboratory"/>
            <person name="Hensen N."/>
            <person name="Bonometti L."/>
            <person name="Westerberg I."/>
            <person name="Brannstrom I.O."/>
            <person name="Guillou S."/>
            <person name="Cros-Aarteil S."/>
            <person name="Calhoun S."/>
            <person name="Haridas S."/>
            <person name="Kuo A."/>
            <person name="Mondo S."/>
            <person name="Pangilinan J."/>
            <person name="Riley R."/>
            <person name="LaButti K."/>
            <person name="Andreopoulos B."/>
            <person name="Lipzen A."/>
            <person name="Chen C."/>
            <person name="Yanf M."/>
            <person name="Daum C."/>
            <person name="Ng V."/>
            <person name="Clum A."/>
            <person name="Steindorff A."/>
            <person name="Ohm R."/>
            <person name="Martin F."/>
            <person name="Silar P."/>
            <person name="Natvig D."/>
            <person name="Lalanne C."/>
            <person name="Gautier V."/>
            <person name="Ament-velasquez S.L."/>
            <person name="Kruys A."/>
            <person name="Hutchinson M.I."/>
            <person name="Powell A.J."/>
            <person name="Barry K."/>
            <person name="Miller A.N."/>
            <person name="Grigoriev I.V."/>
            <person name="Debuchy R."/>
            <person name="Gladieux P."/>
            <person name="Thoren M.H."/>
            <person name="Johannesson H."/>
        </authorList>
    </citation>
    <scope>NUCLEOTIDE SEQUENCE</scope>
    <source>
        <strain evidence="2">SMH2392-1A</strain>
    </source>
</reference>
<dbReference type="RefSeq" id="XP_060292605.1">
    <property type="nucleotide sequence ID" value="XM_060434817.1"/>
</dbReference>
<evidence type="ECO:0008006" key="4">
    <source>
        <dbReference type="Google" id="ProtNLM"/>
    </source>
</evidence>
<accession>A0AA40A4R6</accession>
<proteinExistence type="predicted"/>
<feature type="transmembrane region" description="Helical" evidence="1">
    <location>
        <begin position="56"/>
        <end position="76"/>
    </location>
</feature>
<keyword evidence="1" id="KW-0812">Transmembrane</keyword>
<gene>
    <name evidence="2" type="ORF">B0T26DRAFT_400852</name>
</gene>
<keyword evidence="3" id="KW-1185">Reference proteome</keyword>
<comment type="caution">
    <text evidence="2">The sequence shown here is derived from an EMBL/GenBank/DDBJ whole genome shotgun (WGS) entry which is preliminary data.</text>
</comment>
<evidence type="ECO:0000313" key="2">
    <source>
        <dbReference type="EMBL" id="KAK0709301.1"/>
    </source>
</evidence>
<feature type="transmembrane region" description="Helical" evidence="1">
    <location>
        <begin position="12"/>
        <end position="35"/>
    </location>
</feature>
<sequence>MPLNTVTYSFGLAPFVGRCFNLALPSLFSWLFWLGSSRVRPSAADRRFIPLEFRPAFLFIPFAPLLAFLSLFRRIFFGHSLHAMDGFHPTALPIPRDVALSRCRSPLGLMGSRRPPVYSPCTQYMHAFMPFVLLAGVELRRRAACLPACVVGGRDNSPPGWLSNLPSPSVQTKIGAPAKTSKARNRPSFASLIGRVEFAPTGPSQTSPLPFVNCEFYFLADFR</sequence>
<dbReference type="GeneID" id="85318087"/>
<protein>
    <recommendedName>
        <fullName evidence="4">Transmembrane protein</fullName>
    </recommendedName>
</protein>
<name>A0AA40A4R6_9PEZI</name>
<evidence type="ECO:0000256" key="1">
    <source>
        <dbReference type="SAM" id="Phobius"/>
    </source>
</evidence>
<keyword evidence="1" id="KW-0472">Membrane</keyword>
<dbReference type="Proteomes" id="UP001172101">
    <property type="component" value="Unassembled WGS sequence"/>
</dbReference>
<dbReference type="AlphaFoldDB" id="A0AA40A4R6"/>
<dbReference type="EMBL" id="JAUIRO010000006">
    <property type="protein sequence ID" value="KAK0709301.1"/>
    <property type="molecule type" value="Genomic_DNA"/>
</dbReference>
<evidence type="ECO:0000313" key="3">
    <source>
        <dbReference type="Proteomes" id="UP001172101"/>
    </source>
</evidence>
<organism evidence="2 3">
    <name type="scientific">Lasiosphaeria miniovina</name>
    <dbReference type="NCBI Taxonomy" id="1954250"/>
    <lineage>
        <taxon>Eukaryota</taxon>
        <taxon>Fungi</taxon>
        <taxon>Dikarya</taxon>
        <taxon>Ascomycota</taxon>
        <taxon>Pezizomycotina</taxon>
        <taxon>Sordariomycetes</taxon>
        <taxon>Sordariomycetidae</taxon>
        <taxon>Sordariales</taxon>
        <taxon>Lasiosphaeriaceae</taxon>
        <taxon>Lasiosphaeria</taxon>
    </lineage>
</organism>
<keyword evidence="1" id="KW-1133">Transmembrane helix</keyword>